<evidence type="ECO:0000313" key="3">
    <source>
        <dbReference type="Proteomes" id="UP000002586"/>
    </source>
</evidence>
<dbReference type="CDD" id="cd14797">
    <property type="entry name" value="DUF302"/>
    <property type="match status" value="1"/>
</dbReference>
<reference evidence="2 3" key="2">
    <citation type="journal article" date="2012" name="Int. J. Syst. Evol. Microbiol.">
        <title>Magnetococcus marinus gen. nov., sp. nov., a marine, magnetotactic bacterium that represents a novel lineage (Magnetococcaceae fam. nov.; Magnetococcales ord. nov.) at the base of the Alphaproteobacteria.</title>
        <authorList>
            <person name="Bazylinski D.A."/>
            <person name="Williams T.J."/>
            <person name="Lefevre C.T."/>
            <person name="Berg R.J."/>
            <person name="Zhang C.L."/>
            <person name="Bowser S.S."/>
            <person name="Dean A.J."/>
            <person name="Beveridge T.J."/>
        </authorList>
    </citation>
    <scope>NUCLEOTIDE SEQUENCE [LARGE SCALE GENOMIC DNA]</scope>
    <source>
        <strain evidence="3">ATCC BAA-1437 / JCM 17883 / MC-1</strain>
    </source>
</reference>
<dbReference type="Gene3D" id="3.30.310.70">
    <property type="entry name" value="TT1751-like domain"/>
    <property type="match status" value="1"/>
</dbReference>
<dbReference type="OrthoDB" id="9783833at2"/>
<reference evidence="3" key="1">
    <citation type="journal article" date="2009" name="Appl. Environ. Microbiol.">
        <title>Complete genome sequence of the chemolithoautotrophic marine magnetotactic coccus strain MC-1.</title>
        <authorList>
            <person name="Schubbe S."/>
            <person name="Williams T.J."/>
            <person name="Xie G."/>
            <person name="Kiss H.E."/>
            <person name="Brettin T.S."/>
            <person name="Martinez D."/>
            <person name="Ross C.A."/>
            <person name="Schuler D."/>
            <person name="Cox B.L."/>
            <person name="Nealson K.H."/>
            <person name="Bazylinski D.A."/>
        </authorList>
    </citation>
    <scope>NUCLEOTIDE SEQUENCE [LARGE SCALE GENOMIC DNA]</scope>
    <source>
        <strain evidence="3">ATCC BAA-1437 / JCM 17883 / MC-1</strain>
    </source>
</reference>
<sequence precursor="true">MGFLKNLFALVGALAIAAGLYGYVKLAPVLAEFDPGYQKMYSKFASDLLTSKDPGVAMMWVAEVKPDISIEDVKESLKSLAAARSFLFVGEAPFYKQVQALTGEPYRHISFMSFCDASVGKMMADYRDEYTGFMPCRISVVQGKDGKIRLYSMNLDMMIYGGRELPPELKKQAMRVSNVIREIMQGAAQGEF</sequence>
<evidence type="ECO:0000313" key="2">
    <source>
        <dbReference type="EMBL" id="ABK45485.1"/>
    </source>
</evidence>
<dbReference type="STRING" id="156889.Mmc1_2994"/>
<protein>
    <recommendedName>
        <fullName evidence="1">DUF302 domain-containing protein</fullName>
    </recommendedName>
</protein>
<dbReference type="EMBL" id="CP000471">
    <property type="protein sequence ID" value="ABK45485.1"/>
    <property type="molecule type" value="Genomic_DNA"/>
</dbReference>
<evidence type="ECO:0000259" key="1">
    <source>
        <dbReference type="Pfam" id="PF03625"/>
    </source>
</evidence>
<dbReference type="eggNOG" id="COG3439">
    <property type="taxonomic scope" value="Bacteria"/>
</dbReference>
<dbReference type="KEGG" id="mgm:Mmc1_2994"/>
<proteinExistence type="predicted"/>
<dbReference type="InterPro" id="IPR035923">
    <property type="entry name" value="TT1751-like_sf"/>
</dbReference>
<dbReference type="SUPFAM" id="SSF103247">
    <property type="entry name" value="TT1751-like"/>
    <property type="match status" value="1"/>
</dbReference>
<keyword evidence="3" id="KW-1185">Reference proteome</keyword>
<dbReference type="RefSeq" id="WP_011714549.1">
    <property type="nucleotide sequence ID" value="NC_008576.1"/>
</dbReference>
<feature type="domain" description="DUF302" evidence="1">
    <location>
        <begin position="98"/>
        <end position="154"/>
    </location>
</feature>
<gene>
    <name evidence="2" type="ordered locus">Mmc1_2994</name>
</gene>
<dbReference type="InterPro" id="IPR005180">
    <property type="entry name" value="DUF302"/>
</dbReference>
<dbReference type="HOGENOM" id="CLU_108952_0_0_5"/>
<dbReference type="Pfam" id="PF03625">
    <property type="entry name" value="DUF302"/>
    <property type="match status" value="1"/>
</dbReference>
<name>A0LBZ2_MAGMM</name>
<organism evidence="2 3">
    <name type="scientific">Magnetococcus marinus (strain ATCC BAA-1437 / JCM 17883 / MC-1)</name>
    <dbReference type="NCBI Taxonomy" id="156889"/>
    <lineage>
        <taxon>Bacteria</taxon>
        <taxon>Pseudomonadati</taxon>
        <taxon>Pseudomonadota</taxon>
        <taxon>Magnetococcia</taxon>
        <taxon>Magnetococcales</taxon>
        <taxon>Magnetococcaceae</taxon>
        <taxon>Magnetococcus</taxon>
    </lineage>
</organism>
<dbReference type="AlphaFoldDB" id="A0LBZ2"/>
<accession>A0LBZ2</accession>
<dbReference type="Proteomes" id="UP000002586">
    <property type="component" value="Chromosome"/>
</dbReference>